<dbReference type="EMBL" id="JARRIG010000002">
    <property type="protein sequence ID" value="MFA4803946.1"/>
    <property type="molecule type" value="Genomic_DNA"/>
</dbReference>
<feature type="transmembrane region" description="Helical" evidence="7">
    <location>
        <begin position="269"/>
        <end position="295"/>
    </location>
</feature>
<keyword evidence="6 7" id="KW-0472">Membrane</keyword>
<evidence type="ECO:0000256" key="5">
    <source>
        <dbReference type="ARBA" id="ARBA00022989"/>
    </source>
</evidence>
<sequence>MNVKKHLTIIVGIGIIIVLLWWAGIRDSIGLMLQANLKYLALAVLMYCIAILSWSIRWGVFLRGANIRTSFIKVIEGVFVGIFLNNLTPGARTGGEAIKALYIAKSSNGTYPKVFATVMADRILDIIPVAMLMLIAFIYSVVHGIKVLVWVLLLSLILLMLVVIITVVFSVKENYAMSLIMGIFRIFRRIFPSRLSNYEEKMESKIKGGIREFKSTLIGISKRKRDVVFSTLWSFVLWLSDVLRTYFIFLSLGSRVSLLQVLLVKMASMALAMISVIPGGIGISETIQSALFLAVGVEKTVAVSATVLDRIISFWAPTFIGGVLVLKRKDVLRLDKLSPK</sequence>
<keyword evidence="3" id="KW-1003">Cell membrane</keyword>
<accession>A0ABV4T2L5</accession>
<evidence type="ECO:0000313" key="8">
    <source>
        <dbReference type="EMBL" id="MFA4803946.1"/>
    </source>
</evidence>
<feature type="transmembrane region" description="Helical" evidence="7">
    <location>
        <begin position="227"/>
        <end position="249"/>
    </location>
</feature>
<protein>
    <submittedName>
        <fullName evidence="8">Lysylphosphatidylglycerol synthase transmembrane domain-containing protein</fullName>
    </submittedName>
</protein>
<dbReference type="InterPro" id="IPR022791">
    <property type="entry name" value="L-PG_synthase/AglD"/>
</dbReference>
<reference evidence="8 9" key="1">
    <citation type="submission" date="2023-03" db="EMBL/GenBank/DDBJ databases">
        <title>Speciation in Pyrococcus: adaptation to high temperature as a mechanism.</title>
        <authorList>
            <person name="Gu J."/>
        </authorList>
    </citation>
    <scope>NUCLEOTIDE SEQUENCE [LARGE SCALE GENOMIC DNA]</scope>
    <source>
        <strain evidence="8 9">LMOA34</strain>
    </source>
</reference>
<keyword evidence="4 7" id="KW-0812">Transmembrane</keyword>
<comment type="caution">
    <text evidence="8">The sequence shown here is derived from an EMBL/GenBank/DDBJ whole genome shotgun (WGS) entry which is preliminary data.</text>
</comment>
<comment type="subcellular location">
    <subcellularLocation>
        <location evidence="1">Cell membrane</location>
        <topology evidence="1">Multi-pass membrane protein</topology>
    </subcellularLocation>
</comment>
<comment type="similarity">
    <text evidence="2">Belongs to the UPF0104 family.</text>
</comment>
<evidence type="ECO:0000256" key="1">
    <source>
        <dbReference type="ARBA" id="ARBA00004651"/>
    </source>
</evidence>
<dbReference type="Pfam" id="PF03706">
    <property type="entry name" value="LPG_synthase_TM"/>
    <property type="match status" value="1"/>
</dbReference>
<evidence type="ECO:0000256" key="4">
    <source>
        <dbReference type="ARBA" id="ARBA00022692"/>
    </source>
</evidence>
<evidence type="ECO:0000256" key="6">
    <source>
        <dbReference type="ARBA" id="ARBA00023136"/>
    </source>
</evidence>
<keyword evidence="9" id="KW-1185">Reference proteome</keyword>
<evidence type="ECO:0000256" key="7">
    <source>
        <dbReference type="SAM" id="Phobius"/>
    </source>
</evidence>
<feature type="transmembrane region" description="Helical" evidence="7">
    <location>
        <begin position="37"/>
        <end position="60"/>
    </location>
</feature>
<proteinExistence type="inferred from homology"/>
<dbReference type="Proteomes" id="UP001571980">
    <property type="component" value="Unassembled WGS sequence"/>
</dbReference>
<feature type="transmembrane region" description="Helical" evidence="7">
    <location>
        <begin position="7"/>
        <end position="25"/>
    </location>
</feature>
<feature type="transmembrane region" description="Helical" evidence="7">
    <location>
        <begin position="148"/>
        <end position="171"/>
    </location>
</feature>
<dbReference type="RefSeq" id="WP_372823423.1">
    <property type="nucleotide sequence ID" value="NZ_JARRIC010000002.1"/>
</dbReference>
<name>A0ABV4T2L5_9EURY</name>
<keyword evidence="5 7" id="KW-1133">Transmembrane helix</keyword>
<dbReference type="NCBIfam" id="TIGR00374">
    <property type="entry name" value="flippase-like domain"/>
    <property type="match status" value="1"/>
</dbReference>
<evidence type="ECO:0000256" key="3">
    <source>
        <dbReference type="ARBA" id="ARBA00022475"/>
    </source>
</evidence>
<organism evidence="8 9">
    <name type="scientific">Pyrococcus kukulkanii</name>
    <dbReference type="NCBI Taxonomy" id="1609559"/>
    <lineage>
        <taxon>Archaea</taxon>
        <taxon>Methanobacteriati</taxon>
        <taxon>Methanobacteriota</taxon>
        <taxon>Thermococci</taxon>
        <taxon>Thermococcales</taxon>
        <taxon>Thermococcaceae</taxon>
        <taxon>Pyrococcus</taxon>
    </lineage>
</organism>
<evidence type="ECO:0000256" key="2">
    <source>
        <dbReference type="ARBA" id="ARBA00011061"/>
    </source>
</evidence>
<dbReference type="PANTHER" id="PTHR39087:SF2">
    <property type="entry name" value="UPF0104 MEMBRANE PROTEIN MJ1595"/>
    <property type="match status" value="1"/>
</dbReference>
<feature type="transmembrane region" description="Helical" evidence="7">
    <location>
        <begin position="123"/>
        <end position="142"/>
    </location>
</feature>
<dbReference type="PANTHER" id="PTHR39087">
    <property type="entry name" value="UPF0104 MEMBRANE PROTEIN MJ1595"/>
    <property type="match status" value="1"/>
</dbReference>
<evidence type="ECO:0000313" key="9">
    <source>
        <dbReference type="Proteomes" id="UP001571980"/>
    </source>
</evidence>
<gene>
    <name evidence="8" type="ORF">P8X34_04175</name>
</gene>